<proteinExistence type="predicted"/>
<protein>
    <recommendedName>
        <fullName evidence="1">Phage-Barnase-EndoU-ColicinE5/D-RelE like nuclease 4 domain-containing protein</fullName>
    </recommendedName>
</protein>
<evidence type="ECO:0000259" key="1">
    <source>
        <dbReference type="Pfam" id="PF18813"/>
    </source>
</evidence>
<sequence length="198" mass="23013">MLKQLTIGHAFFKEHFVNKRVTYVYKDKEKLKQFSIYMTASNFMHLCGVNYRHGAATFYNDIDNKTLRIKDVILKKDGTTKQKLQVLSLLNELIGEQVKVCLRGDYLHLAYDMAIRSNKSILAVTLKHAHLDKYVPTSLLNLRNGKYDTLNPSFLVICIVKECFSTGERVYLLFKESYRVEIERFLEHDAWLVGNVLA</sequence>
<accession>A0A841YXD4</accession>
<name>A0A841YXD4_9LIST</name>
<comment type="caution">
    <text evidence="2">The sequence shown here is derived from an EMBL/GenBank/DDBJ whole genome shotgun (WGS) entry which is preliminary data.</text>
</comment>
<dbReference type="RefSeq" id="WP_185389661.1">
    <property type="nucleotide sequence ID" value="NZ_JAARQN010000012.1"/>
</dbReference>
<evidence type="ECO:0000313" key="3">
    <source>
        <dbReference type="Proteomes" id="UP000569903"/>
    </source>
</evidence>
<feature type="domain" description="Phage-Barnase-EndoU-ColicinE5/D-RelE like nuclease 4" evidence="1">
    <location>
        <begin position="11"/>
        <end position="161"/>
    </location>
</feature>
<gene>
    <name evidence="2" type="ORF">HB850_12225</name>
</gene>
<dbReference type="Proteomes" id="UP000569903">
    <property type="component" value="Unassembled WGS sequence"/>
</dbReference>
<reference evidence="2 3" key="1">
    <citation type="submission" date="2020-03" db="EMBL/GenBank/DDBJ databases">
        <title>Soil Listeria distribution.</title>
        <authorList>
            <person name="Liao J."/>
            <person name="Wiedmann M."/>
        </authorList>
    </citation>
    <scope>NUCLEOTIDE SEQUENCE [LARGE SCALE GENOMIC DNA]</scope>
    <source>
        <strain evidence="2 3">FSL L7-1614</strain>
    </source>
</reference>
<dbReference type="InterPro" id="IPR041420">
    <property type="entry name" value="PBECR4"/>
</dbReference>
<dbReference type="AlphaFoldDB" id="A0A841YXD4"/>
<dbReference type="EMBL" id="JAARQN010000012">
    <property type="protein sequence ID" value="MBC1458521.1"/>
    <property type="molecule type" value="Genomic_DNA"/>
</dbReference>
<evidence type="ECO:0000313" key="2">
    <source>
        <dbReference type="EMBL" id="MBC1458521.1"/>
    </source>
</evidence>
<organism evidence="2 3">
    <name type="scientific">Listeria newyorkensis</name>
    <dbReference type="NCBI Taxonomy" id="1497681"/>
    <lineage>
        <taxon>Bacteria</taxon>
        <taxon>Bacillati</taxon>
        <taxon>Bacillota</taxon>
        <taxon>Bacilli</taxon>
        <taxon>Bacillales</taxon>
        <taxon>Listeriaceae</taxon>
        <taxon>Listeria</taxon>
    </lineage>
</organism>
<dbReference type="Pfam" id="PF18813">
    <property type="entry name" value="PBECR4"/>
    <property type="match status" value="1"/>
</dbReference>